<sequence length="264" mass="29455">MGATAVTRPHEHPLSVSNFEKCRNIRSGPVFIVASGRSAAGFPLEAFSDVPMITMNGAISMFLDTPIKPFFYACTDRDFSVQQPELFAQAMLRSERVALWQDHFAGAHVATEAELYFLKKAPKPKLTDFLSRNNQDLVRNRSFLGCRRKSLGFSKNLQHGFFDARTVAYLALQIAYHAGFNRVFLVGVDLDQNLGRFYESPGTTASPCGLDQHFESRILPSFQLVADSVISKDFAVYNLSATSRIPRNLIAYKSLEEVTAMVRG</sequence>
<organism evidence="2">
    <name type="scientific">Pseudomonas fluorescens</name>
    <dbReference type="NCBI Taxonomy" id="294"/>
    <lineage>
        <taxon>Bacteria</taxon>
        <taxon>Pseudomonadati</taxon>
        <taxon>Pseudomonadota</taxon>
        <taxon>Gammaproteobacteria</taxon>
        <taxon>Pseudomonadales</taxon>
        <taxon>Pseudomonadaceae</taxon>
        <taxon>Pseudomonas</taxon>
    </lineage>
</organism>
<reference evidence="1 3" key="2">
    <citation type="submission" date="2024-03" db="EMBL/GenBank/DDBJ databases">
        <authorList>
            <person name="Alaster D. Moffat"/>
            <person name="Govind Chandra"/>
            <person name="Andrew W. Truman"/>
        </authorList>
    </citation>
    <scope>NUCLEOTIDE SEQUENCE [LARGE SCALE GENOMIC DNA]</scope>
    <source>
        <strain evidence="1">PS652</strain>
    </source>
</reference>
<evidence type="ECO:0000313" key="2">
    <source>
        <dbReference type="EMBL" id="VVN24558.1"/>
    </source>
</evidence>
<protein>
    <recommendedName>
        <fullName evidence="4">Lipopolysaccharide biosynthesis protein</fullName>
    </recommendedName>
</protein>
<dbReference type="EMBL" id="CABVHG010000033">
    <property type="protein sequence ID" value="VVN24558.1"/>
    <property type="molecule type" value="Genomic_DNA"/>
</dbReference>
<gene>
    <name evidence="2" type="ORF">PS652_04506</name>
    <name evidence="1" type="ORF">PS652_05397</name>
</gene>
<name>A0A5E6W716_PSEFL</name>
<evidence type="ECO:0008006" key="4">
    <source>
        <dbReference type="Google" id="ProtNLM"/>
    </source>
</evidence>
<dbReference type="Proteomes" id="UP000326595">
    <property type="component" value="Chromosome"/>
</dbReference>
<dbReference type="AlphaFoldDB" id="A0A5E6W716"/>
<evidence type="ECO:0000313" key="1">
    <source>
        <dbReference type="EMBL" id="CAK9892530.1"/>
    </source>
</evidence>
<evidence type="ECO:0000313" key="3">
    <source>
        <dbReference type="Proteomes" id="UP000326595"/>
    </source>
</evidence>
<proteinExistence type="predicted"/>
<accession>A0A5E6W716</accession>
<reference evidence="2" key="1">
    <citation type="submission" date="2019-09" db="EMBL/GenBank/DDBJ databases">
        <authorList>
            <person name="Chandra G."/>
            <person name="Truman W A."/>
        </authorList>
    </citation>
    <scope>NUCLEOTIDE SEQUENCE [LARGE SCALE GENOMIC DNA]</scope>
    <source>
        <strain evidence="2">PS652</strain>
    </source>
</reference>
<dbReference type="EMBL" id="OZ024668">
    <property type="protein sequence ID" value="CAK9892530.1"/>
    <property type="molecule type" value="Genomic_DNA"/>
</dbReference>